<dbReference type="GO" id="GO:0046872">
    <property type="term" value="F:metal ion binding"/>
    <property type="evidence" value="ECO:0007669"/>
    <property type="project" value="UniProtKB-KW"/>
</dbReference>
<feature type="compositionally biased region" description="Low complexity" evidence="9">
    <location>
        <begin position="1"/>
        <end position="18"/>
    </location>
</feature>
<dbReference type="PANTHER" id="PTHR11905:SF159">
    <property type="entry name" value="ADAM METALLOPROTEASE"/>
    <property type="match status" value="1"/>
</dbReference>
<keyword evidence="1" id="KW-0645">Protease</keyword>
<keyword evidence="7" id="KW-0325">Glycoprotein</keyword>
<feature type="compositionally biased region" description="Polar residues" evidence="9">
    <location>
        <begin position="376"/>
        <end position="391"/>
    </location>
</feature>
<evidence type="ECO:0000256" key="5">
    <source>
        <dbReference type="ARBA" id="ARBA00023049"/>
    </source>
</evidence>
<keyword evidence="4 8" id="KW-0862">Zinc</keyword>
<dbReference type="InterPro" id="IPR001590">
    <property type="entry name" value="Peptidase_M12B"/>
</dbReference>
<feature type="domain" description="Peptidase M12B" evidence="10">
    <location>
        <begin position="57"/>
        <end position="145"/>
    </location>
</feature>
<dbReference type="Gene3D" id="3.40.1620.60">
    <property type="match status" value="1"/>
</dbReference>
<dbReference type="AlphaFoldDB" id="A0AAE0ZR79"/>
<comment type="caution">
    <text evidence="8">Lacks conserved residue(s) required for the propagation of feature annotation.</text>
</comment>
<feature type="compositionally biased region" description="Acidic residues" evidence="9">
    <location>
        <begin position="460"/>
        <end position="469"/>
    </location>
</feature>
<evidence type="ECO:0000313" key="12">
    <source>
        <dbReference type="Proteomes" id="UP001283361"/>
    </source>
</evidence>
<evidence type="ECO:0000313" key="11">
    <source>
        <dbReference type="EMBL" id="KAK3773142.1"/>
    </source>
</evidence>
<dbReference type="Gene3D" id="3.40.390.10">
    <property type="entry name" value="Collagenase (Catalytic Domain)"/>
    <property type="match status" value="1"/>
</dbReference>
<feature type="region of interest" description="Disordered" evidence="9">
    <location>
        <begin position="375"/>
        <end position="446"/>
    </location>
</feature>
<keyword evidence="6" id="KW-1015">Disulfide bond</keyword>
<dbReference type="Pfam" id="PF13688">
    <property type="entry name" value="Reprolysin_5"/>
    <property type="match status" value="1"/>
</dbReference>
<gene>
    <name evidence="11" type="ORF">RRG08_013729</name>
</gene>
<evidence type="ECO:0000259" key="10">
    <source>
        <dbReference type="PROSITE" id="PS50215"/>
    </source>
</evidence>
<feature type="binding site" evidence="8">
    <location>
        <position position="92"/>
    </location>
    <ligand>
        <name>Zn(2+)</name>
        <dbReference type="ChEBI" id="CHEBI:29105"/>
        <note>catalytic</note>
    </ligand>
</feature>
<dbReference type="Proteomes" id="UP001283361">
    <property type="component" value="Unassembled WGS sequence"/>
</dbReference>
<evidence type="ECO:0000256" key="8">
    <source>
        <dbReference type="PROSITE-ProRule" id="PRU00276"/>
    </source>
</evidence>
<feature type="compositionally biased region" description="Basic and acidic residues" evidence="9">
    <location>
        <begin position="414"/>
        <end position="429"/>
    </location>
</feature>
<keyword evidence="5" id="KW-0482">Metalloprotease</keyword>
<evidence type="ECO:0000256" key="2">
    <source>
        <dbReference type="ARBA" id="ARBA00022723"/>
    </source>
</evidence>
<evidence type="ECO:0000256" key="3">
    <source>
        <dbReference type="ARBA" id="ARBA00022801"/>
    </source>
</evidence>
<reference evidence="11" key="1">
    <citation type="journal article" date="2023" name="G3 (Bethesda)">
        <title>A reference genome for the long-term kleptoplast-retaining sea slug Elysia crispata morphotype clarki.</title>
        <authorList>
            <person name="Eastman K.E."/>
            <person name="Pendleton A.L."/>
            <person name="Shaikh M.A."/>
            <person name="Suttiyut T."/>
            <person name="Ogas R."/>
            <person name="Tomko P."/>
            <person name="Gavelis G."/>
            <person name="Widhalm J.R."/>
            <person name="Wisecaver J.H."/>
        </authorList>
    </citation>
    <scope>NUCLEOTIDE SEQUENCE</scope>
    <source>
        <strain evidence="11">ECLA1</strain>
    </source>
</reference>
<keyword evidence="2 8" id="KW-0479">Metal-binding</keyword>
<organism evidence="11 12">
    <name type="scientific">Elysia crispata</name>
    <name type="common">lettuce slug</name>
    <dbReference type="NCBI Taxonomy" id="231223"/>
    <lineage>
        <taxon>Eukaryota</taxon>
        <taxon>Metazoa</taxon>
        <taxon>Spiralia</taxon>
        <taxon>Lophotrochozoa</taxon>
        <taxon>Mollusca</taxon>
        <taxon>Gastropoda</taxon>
        <taxon>Heterobranchia</taxon>
        <taxon>Euthyneura</taxon>
        <taxon>Panpulmonata</taxon>
        <taxon>Sacoglossa</taxon>
        <taxon>Placobranchoidea</taxon>
        <taxon>Plakobranchidae</taxon>
        <taxon>Elysia</taxon>
    </lineage>
</organism>
<feature type="region of interest" description="Disordered" evidence="9">
    <location>
        <begin position="458"/>
        <end position="481"/>
    </location>
</feature>
<feature type="compositionally biased region" description="Acidic residues" evidence="9">
    <location>
        <begin position="430"/>
        <end position="443"/>
    </location>
</feature>
<feature type="active site" evidence="8">
    <location>
        <position position="89"/>
    </location>
</feature>
<evidence type="ECO:0000256" key="9">
    <source>
        <dbReference type="SAM" id="MobiDB-lite"/>
    </source>
</evidence>
<protein>
    <recommendedName>
        <fullName evidence="10">Peptidase M12B domain-containing protein</fullName>
    </recommendedName>
</protein>
<dbReference type="EMBL" id="JAWDGP010003559">
    <property type="protein sequence ID" value="KAK3773142.1"/>
    <property type="molecule type" value="Genomic_DNA"/>
</dbReference>
<evidence type="ECO:0000256" key="1">
    <source>
        <dbReference type="ARBA" id="ARBA00022670"/>
    </source>
</evidence>
<name>A0AAE0ZR79_9GAST</name>
<dbReference type="GO" id="GO:0004222">
    <property type="term" value="F:metalloendopeptidase activity"/>
    <property type="evidence" value="ECO:0007669"/>
    <property type="project" value="InterPro"/>
</dbReference>
<dbReference type="PROSITE" id="PS50215">
    <property type="entry name" value="ADAM_MEPRO"/>
    <property type="match status" value="1"/>
</dbReference>
<comment type="caution">
    <text evidence="11">The sequence shown here is derived from an EMBL/GenBank/DDBJ whole genome shotgun (WGS) entry which is preliminary data.</text>
</comment>
<dbReference type="InterPro" id="IPR024079">
    <property type="entry name" value="MetalloPept_cat_dom_sf"/>
</dbReference>
<evidence type="ECO:0000256" key="4">
    <source>
        <dbReference type="ARBA" id="ARBA00022833"/>
    </source>
</evidence>
<evidence type="ECO:0000256" key="6">
    <source>
        <dbReference type="ARBA" id="ARBA00023157"/>
    </source>
</evidence>
<keyword evidence="12" id="KW-1185">Reference proteome</keyword>
<feature type="region of interest" description="Disordered" evidence="9">
    <location>
        <begin position="1"/>
        <end position="40"/>
    </location>
</feature>
<dbReference type="Pfam" id="PF17771">
    <property type="entry name" value="ADAMTS_CR_2"/>
    <property type="match status" value="1"/>
</dbReference>
<sequence>MVNTPSSSPRRPHTSTTSKNNSVPKPDIPDPKSTTLESTVGPIITRNKAPIYSTPSGLAYLGSACNPDYYFSIVEEYFEFRDVAIAAHELGHSLGARHDMDGNTCLSFNRYIMTPRFKFPSKRKAKNPWLFSQCSVDYFMEFIDSLDKNGTNCFVTKDSATDQKEIQPFLVFLPGEMYAGDDLCRIGNGAESYICRDKHIGDYNNICYAGIDCFISSEKKCAPQLPPDGFSCGNKKWCLNGTCTSSETAPATQGDDCPFGDNPGLIGGKTCAQRMLTSRHDCYKEIFRAKCCASCKRYQRNLPGCEYGDLFELCKKDQCANYEEEYALENCCDTCAELLFTIPSTIATTPTSIVTTTSTMTTSIASATLMPGGSGVTDSMMGNETWNVSSQGGSAASGGNGNPVFPPEGEDGGANERETKEGEGDGGADKDDDNDDDDDDDDDDSRKRRRKLYRRRNEIDSDESDDSDENSNSWYGSRSYDRKTKPYWTHGRMLQIHSLLHGMRNSRDYTRLKRLRMLIYILDKTRNKHLADLVLGFSGKGLQLGEAEQTFTKRDEEGRSVVANGEVRD</sequence>
<proteinExistence type="predicted"/>
<keyword evidence="3" id="KW-0378">Hydrolase</keyword>
<dbReference type="InterPro" id="IPR041645">
    <property type="entry name" value="ADAMTS_CR_2"/>
</dbReference>
<accession>A0AAE0ZR79</accession>
<dbReference type="PANTHER" id="PTHR11905">
    <property type="entry name" value="ADAM A DISINTEGRIN AND METALLOPROTEASE DOMAIN"/>
    <property type="match status" value="1"/>
</dbReference>
<dbReference type="SUPFAM" id="SSF55486">
    <property type="entry name" value="Metalloproteases ('zincins'), catalytic domain"/>
    <property type="match status" value="1"/>
</dbReference>
<feature type="binding site" evidence="8">
    <location>
        <position position="98"/>
    </location>
    <ligand>
        <name>Zn(2+)</name>
        <dbReference type="ChEBI" id="CHEBI:29105"/>
        <note>catalytic</note>
    </ligand>
</feature>
<evidence type="ECO:0000256" key="7">
    <source>
        <dbReference type="ARBA" id="ARBA00023180"/>
    </source>
</evidence>
<feature type="binding site" evidence="8">
    <location>
        <position position="88"/>
    </location>
    <ligand>
        <name>Zn(2+)</name>
        <dbReference type="ChEBI" id="CHEBI:29105"/>
        <note>catalytic</note>
    </ligand>
</feature>
<dbReference type="GO" id="GO:0006509">
    <property type="term" value="P:membrane protein ectodomain proteolysis"/>
    <property type="evidence" value="ECO:0007669"/>
    <property type="project" value="TreeGrafter"/>
</dbReference>